<dbReference type="SUPFAM" id="SSF51120">
    <property type="entry name" value="beta-Roll"/>
    <property type="match status" value="1"/>
</dbReference>
<protein>
    <submittedName>
        <fullName evidence="1">Uncharacterized protein</fullName>
    </submittedName>
</protein>
<dbReference type="EMBL" id="MLJW01004989">
    <property type="protein sequence ID" value="OIQ68976.1"/>
    <property type="molecule type" value="Genomic_DNA"/>
</dbReference>
<gene>
    <name evidence="1" type="ORF">GALL_494260</name>
</gene>
<reference evidence="1" key="1">
    <citation type="submission" date="2016-10" db="EMBL/GenBank/DDBJ databases">
        <title>Sequence of Gallionella enrichment culture.</title>
        <authorList>
            <person name="Poehlein A."/>
            <person name="Muehling M."/>
            <person name="Daniel R."/>
        </authorList>
    </citation>
    <scope>NUCLEOTIDE SEQUENCE</scope>
</reference>
<dbReference type="AlphaFoldDB" id="A0A1J5PDY1"/>
<accession>A0A1J5PDY1</accession>
<evidence type="ECO:0000313" key="1">
    <source>
        <dbReference type="EMBL" id="OIQ68976.1"/>
    </source>
</evidence>
<name>A0A1J5PDY1_9ZZZZ</name>
<dbReference type="InterPro" id="IPR011049">
    <property type="entry name" value="Serralysin-like_metalloprot_C"/>
</dbReference>
<proteinExistence type="predicted"/>
<comment type="caution">
    <text evidence="1">The sequence shown here is derived from an EMBL/GenBank/DDBJ whole genome shotgun (WGS) entry which is preliminary data.</text>
</comment>
<sequence length="442" mass="42137">MAAADAATLSTAGATQTAFKAAVTGFEILSLGAIAGSISVDAMGFGTFHTVNETGNAAVNTLTISNLASGDTINITGANTGAGTTTAGSTGSGSNDTLNFGLSQGTAALVDFGTITTPNVENLAIKMTDSQATPVGYLNTATIADVSLHTLTVTGNSGLNVGTLTGATALTNIDASGVTGAGGLSVTLAADQYATTIVGTAGTGSDTINAAAALAAVTITDNATGTNTITGASGAYVNTITAGNGTNTIVGGAAADVITVGTGISTITGGGGADTINLTAATHGVDTITYTGANQGGAALTITAGGTLATGDAVTNFHIATDVINVHAAVVASTSAVASGTLLNSWSITADSVFIDTATNLGGAAATVANVSALIGTVTAAGATNTGFVAIQTNTASNVWDIFEVITASGVHAGAALATTDTISLVGVINTNGALAAANFTA</sequence>
<organism evidence="1">
    <name type="scientific">mine drainage metagenome</name>
    <dbReference type="NCBI Taxonomy" id="410659"/>
    <lineage>
        <taxon>unclassified sequences</taxon>
        <taxon>metagenomes</taxon>
        <taxon>ecological metagenomes</taxon>
    </lineage>
</organism>